<reference evidence="6 7" key="1">
    <citation type="journal article" date="2018" name="Front. Microbiol.">
        <title>Genomic and genetic insights into a cosmopolitan fungus, Paecilomyces variotii (Eurotiales).</title>
        <authorList>
            <person name="Urquhart A.S."/>
            <person name="Mondo S.J."/>
            <person name="Makela M.R."/>
            <person name="Hane J.K."/>
            <person name="Wiebenga A."/>
            <person name="He G."/>
            <person name="Mihaltcheva S."/>
            <person name="Pangilinan J."/>
            <person name="Lipzen A."/>
            <person name="Barry K."/>
            <person name="de Vries R.P."/>
            <person name="Grigoriev I.V."/>
            <person name="Idnurm A."/>
        </authorList>
    </citation>
    <scope>NUCLEOTIDE SEQUENCE [LARGE SCALE GENOMIC DNA]</scope>
    <source>
        <strain evidence="6 7">CBS 101075</strain>
    </source>
</reference>
<feature type="domain" description="Hydantoinase/oxoprolinase N-terminal" evidence="4">
    <location>
        <begin position="10"/>
        <end position="224"/>
    </location>
</feature>
<dbReference type="Pfam" id="PF02538">
    <property type="entry name" value="Hydantoinase_B"/>
    <property type="match status" value="1"/>
</dbReference>
<dbReference type="EMBL" id="RCNU01000001">
    <property type="protein sequence ID" value="RWQ99071.1"/>
    <property type="molecule type" value="Genomic_DNA"/>
</dbReference>
<name>A0A443I4W7_BYSSP</name>
<evidence type="ECO:0000259" key="5">
    <source>
        <dbReference type="Pfam" id="PF19278"/>
    </source>
</evidence>
<dbReference type="Pfam" id="PF19278">
    <property type="entry name" value="Hydant_A_C"/>
    <property type="match status" value="1"/>
</dbReference>
<sequence>MSSTTNPGIRIAIDRGGTFCDFWASIPGREDALIFKLLSNSPGEYDDAPIEGIRQILEKATGKEIPRGTPIDITPVESIRMGTTVATNALLERKGERVALVITKGFRDLLIIGNQARPSIFDLSVSKLDRLYEKVVEVDERVTVEGFAEDPEPKPIDIKSDPDLVEGLTGEAIRILKKPDLDQVKKDLQSLWDEGFRTLAIAFMHSFSFPEHEAAVASIAREMGFNVSASAELQPMIKLVSRAQSTTADAYLSPVITEYLEGFRKGFKGNLEDENAKKLLLCQSDGGLTSFSRFTGLRAILSGPAGGVIGCARTCYDDEDGTPVLGFDMGGTSTDVSRYSGSLDHVFETTVSQVAIQSPQLDVHTVAAGGGSRLFWRNGLFVVGPESAGAYPGPACYGKGGPLTITDANFFLGRILPDYFARKLDFDVVREKFLQLTEVVNAEKKGTEKLTPEEVAMGFLMVANAAMTRPIRTISEGRGFETASHNLVCFGGAGGQHATAIARDLGIKRVLIHRFSSILSAYGMALADVVVETQEPEATTYDENAAERIAKRATQMKQRAAQQLVSEGFTEERIEHETFLNMRYKGSDTSLMIAASEGSGDFAESFVARHKREFGFTQPRQILVDDIRIRSVGKSKEVKVTSPFKQLREIERSAAANLEPAHIRKVYFEKEGWVDSKIFHLKDVPKGSIILGPAMIIDETQTIVVDPASEATVLQEHILVQLLDAEVKKVSAEEVDPVQLSVFGHRFMSVAEQMGETLRKTSISTNIKERLDYSCAVFSQEGRLVANAPHIPAHLGSMSYAIAYQAKKYGKDGLKPGDVILSNHPIAGGTHLPDLTVTTPVFDEQDPTRILFFVANRGHHADIGGIIPGSMPPNSTELWQEGAAIESFKLVKEGHFDEEGLRYHLIDKPASYPGCSGTRTWNDNISDLKAGIAANHRGIHLIQGLVREYSWPVVQLYMDAVQKNAEETVRSLLKDFSRRFQGRPLEAVDYLDDGTPLALKITINPEDGSAKFDFTGSGPEALNNLNCPPAIMYSGIMYCLRSMISSDIPLNQGCLNPIDVICPPNSILSPSMKAATVGSNVETSQRVVDVIFRAFRVSGASQGTCNNLTFGYGGKDANGNVTKGFGYYETIAGGAGAGANWDGQSGVHTHITNTRMTDPETLEKRYPVILREFAIRKGSGGAGKHRGGDGCVRDIELRRPMQVSILSERRVNAPYGMAGGEEGQRGVNLWIRKDPEDGTERTISVGGRATMQMNTGDRIIILTPGGGGYGVPEDKKEAVEVIGEFTINRQA</sequence>
<dbReference type="PANTHER" id="PTHR11365:SF9">
    <property type="entry name" value="5-OXOPROLINASE"/>
    <property type="match status" value="1"/>
</dbReference>
<dbReference type="InterPro" id="IPR002821">
    <property type="entry name" value="Hydantoinase_A"/>
</dbReference>
<feature type="domain" description="Hydantoinase B/oxoprolinase" evidence="3">
    <location>
        <begin position="736"/>
        <end position="1272"/>
    </location>
</feature>
<gene>
    <name evidence="6" type="ORF">C8Q69DRAFT_395115</name>
</gene>
<feature type="domain" description="Acetophenone carboxylase-like C-terminal" evidence="5">
    <location>
        <begin position="543"/>
        <end position="722"/>
    </location>
</feature>
<dbReference type="InterPro" id="IPR003692">
    <property type="entry name" value="Hydantoinase_B"/>
</dbReference>
<proteinExistence type="inferred from homology"/>
<dbReference type="STRING" id="264951.A0A443I4W7"/>
<accession>A0A443I4W7</accession>
<evidence type="ECO:0000256" key="1">
    <source>
        <dbReference type="ARBA" id="ARBA00010403"/>
    </source>
</evidence>
<dbReference type="GO" id="GO:0006749">
    <property type="term" value="P:glutathione metabolic process"/>
    <property type="evidence" value="ECO:0007669"/>
    <property type="project" value="TreeGrafter"/>
</dbReference>
<evidence type="ECO:0000259" key="2">
    <source>
        <dbReference type="Pfam" id="PF01968"/>
    </source>
</evidence>
<dbReference type="InterPro" id="IPR045079">
    <property type="entry name" value="Oxoprolinase-like"/>
</dbReference>
<dbReference type="Pfam" id="PF05378">
    <property type="entry name" value="Hydant_A_N"/>
    <property type="match status" value="1"/>
</dbReference>
<dbReference type="VEuPathDB" id="FungiDB:C8Q69DRAFT_395115"/>
<evidence type="ECO:0000313" key="7">
    <source>
        <dbReference type="Proteomes" id="UP000283841"/>
    </source>
</evidence>
<dbReference type="Pfam" id="PF01968">
    <property type="entry name" value="Hydantoinase_A"/>
    <property type="match status" value="1"/>
</dbReference>
<dbReference type="GO" id="GO:0005829">
    <property type="term" value="C:cytosol"/>
    <property type="evidence" value="ECO:0007669"/>
    <property type="project" value="TreeGrafter"/>
</dbReference>
<evidence type="ECO:0000313" key="6">
    <source>
        <dbReference type="EMBL" id="RWQ99071.1"/>
    </source>
</evidence>
<comment type="caution">
    <text evidence="6">The sequence shown here is derived from an EMBL/GenBank/DDBJ whole genome shotgun (WGS) entry which is preliminary data.</text>
</comment>
<feature type="domain" description="Hydantoinase A/oxoprolinase" evidence="2">
    <location>
        <begin position="242"/>
        <end position="531"/>
    </location>
</feature>
<dbReference type="PANTHER" id="PTHR11365">
    <property type="entry name" value="5-OXOPROLINASE RELATED"/>
    <property type="match status" value="1"/>
</dbReference>
<organism evidence="6 7">
    <name type="scientific">Byssochlamys spectabilis</name>
    <name type="common">Paecilomyces variotii</name>
    <dbReference type="NCBI Taxonomy" id="264951"/>
    <lineage>
        <taxon>Eukaryota</taxon>
        <taxon>Fungi</taxon>
        <taxon>Dikarya</taxon>
        <taxon>Ascomycota</taxon>
        <taxon>Pezizomycotina</taxon>
        <taxon>Eurotiomycetes</taxon>
        <taxon>Eurotiomycetidae</taxon>
        <taxon>Eurotiales</taxon>
        <taxon>Thermoascaceae</taxon>
        <taxon>Paecilomyces</taxon>
    </lineage>
</organism>
<dbReference type="RefSeq" id="XP_028488716.1">
    <property type="nucleotide sequence ID" value="XM_028627680.1"/>
</dbReference>
<comment type="similarity">
    <text evidence="1">Belongs to the oxoprolinase family.</text>
</comment>
<dbReference type="InterPro" id="IPR008040">
    <property type="entry name" value="Hydant_A_N"/>
</dbReference>
<dbReference type="GeneID" id="39596957"/>
<dbReference type="Proteomes" id="UP000283841">
    <property type="component" value="Unassembled WGS sequence"/>
</dbReference>
<dbReference type="InterPro" id="IPR049517">
    <property type="entry name" value="ACX-like_C"/>
</dbReference>
<protein>
    <submittedName>
        <fullName evidence="6">Putative 5-oxoprolinase</fullName>
    </submittedName>
</protein>
<keyword evidence="7" id="KW-1185">Reference proteome</keyword>
<dbReference type="GO" id="GO:0017168">
    <property type="term" value="F:5-oxoprolinase (ATP-hydrolyzing) activity"/>
    <property type="evidence" value="ECO:0007669"/>
    <property type="project" value="TreeGrafter"/>
</dbReference>
<evidence type="ECO:0000259" key="3">
    <source>
        <dbReference type="Pfam" id="PF02538"/>
    </source>
</evidence>
<evidence type="ECO:0000259" key="4">
    <source>
        <dbReference type="Pfam" id="PF05378"/>
    </source>
</evidence>